<dbReference type="RefSeq" id="XP_033691388.1">
    <property type="nucleotide sequence ID" value="XM_033823130.1"/>
</dbReference>
<organism evidence="9 10">
    <name type="scientific">Trematosphaeria pertusa</name>
    <dbReference type="NCBI Taxonomy" id="390896"/>
    <lineage>
        <taxon>Eukaryota</taxon>
        <taxon>Fungi</taxon>
        <taxon>Dikarya</taxon>
        <taxon>Ascomycota</taxon>
        <taxon>Pezizomycotina</taxon>
        <taxon>Dothideomycetes</taxon>
        <taxon>Pleosporomycetidae</taxon>
        <taxon>Pleosporales</taxon>
        <taxon>Massarineae</taxon>
        <taxon>Trematosphaeriaceae</taxon>
        <taxon>Trematosphaeria</taxon>
    </lineage>
</organism>
<evidence type="ECO:0000256" key="3">
    <source>
        <dbReference type="ARBA" id="ARBA00022989"/>
    </source>
</evidence>
<evidence type="ECO:0000313" key="9">
    <source>
        <dbReference type="EMBL" id="KAF2256384.1"/>
    </source>
</evidence>
<keyword evidence="3 7" id="KW-1133">Transmembrane helix</keyword>
<evidence type="ECO:0000256" key="2">
    <source>
        <dbReference type="ARBA" id="ARBA00022692"/>
    </source>
</evidence>
<feature type="transmembrane region" description="Helical" evidence="7">
    <location>
        <begin position="12"/>
        <end position="33"/>
    </location>
</feature>
<gene>
    <name evidence="9" type="ORF">BU26DRAFT_415797</name>
</gene>
<evidence type="ECO:0000259" key="8">
    <source>
        <dbReference type="Pfam" id="PF20684"/>
    </source>
</evidence>
<dbReference type="AlphaFoldDB" id="A0A6A6J0V5"/>
<evidence type="ECO:0000313" key="10">
    <source>
        <dbReference type="Proteomes" id="UP000800094"/>
    </source>
</evidence>
<evidence type="ECO:0000256" key="5">
    <source>
        <dbReference type="ARBA" id="ARBA00038359"/>
    </source>
</evidence>
<dbReference type="PANTHER" id="PTHR33048">
    <property type="entry name" value="PTH11-LIKE INTEGRAL MEMBRANE PROTEIN (AFU_ORTHOLOGUE AFUA_5G11245)"/>
    <property type="match status" value="1"/>
</dbReference>
<sequence length="379" mass="42011">MIIHPEGPGRDFLIIISILLALSTIAITLRIWARLEIRAFWIDDWLMVAGWALLVFCCIADYFSISYGVGAHAWRLTEYQKQQAEKAPQIHCLIPCQWFLIAGVAYVAATAPVKASICMLIIRITPRRSHHWILYGVIFASTAGSVIRIGAFLGRCQPVEAAWTGEGKCGSAAIMTNVAYFFGALCIATDWICAILPAFVVWKIQLSWKAKLYVGVMLALGVLASVATIVRMKYLLAYQDPDDYVYGITDIAIWSEVECTIGIVAGSLATMRPLLRYLRVLGLSITSSSKSTESEGAAHRLQAFPKPRRSSVSKIATSYKVVIERGRDAERGDEESDGGSQRRILPDSGLEIFKAREVEVTIEDRDPKKDYAYRGDPLP</sequence>
<comment type="similarity">
    <text evidence="5">Belongs to the SAT4 family.</text>
</comment>
<feature type="transmembrane region" description="Helical" evidence="7">
    <location>
        <begin position="132"/>
        <end position="153"/>
    </location>
</feature>
<accession>A0A6A6J0V5</accession>
<dbReference type="InterPro" id="IPR052337">
    <property type="entry name" value="SAT4-like"/>
</dbReference>
<evidence type="ECO:0000256" key="6">
    <source>
        <dbReference type="SAM" id="MobiDB-lite"/>
    </source>
</evidence>
<feature type="transmembrane region" description="Helical" evidence="7">
    <location>
        <begin position="212"/>
        <end position="232"/>
    </location>
</feature>
<dbReference type="Proteomes" id="UP000800094">
    <property type="component" value="Unassembled WGS sequence"/>
</dbReference>
<proteinExistence type="inferred from homology"/>
<keyword evidence="10" id="KW-1185">Reference proteome</keyword>
<reference evidence="9" key="1">
    <citation type="journal article" date="2020" name="Stud. Mycol.">
        <title>101 Dothideomycetes genomes: a test case for predicting lifestyles and emergence of pathogens.</title>
        <authorList>
            <person name="Haridas S."/>
            <person name="Albert R."/>
            <person name="Binder M."/>
            <person name="Bloem J."/>
            <person name="Labutti K."/>
            <person name="Salamov A."/>
            <person name="Andreopoulos B."/>
            <person name="Baker S."/>
            <person name="Barry K."/>
            <person name="Bills G."/>
            <person name="Bluhm B."/>
            <person name="Cannon C."/>
            <person name="Castanera R."/>
            <person name="Culley D."/>
            <person name="Daum C."/>
            <person name="Ezra D."/>
            <person name="Gonzalez J."/>
            <person name="Henrissat B."/>
            <person name="Kuo A."/>
            <person name="Liang C."/>
            <person name="Lipzen A."/>
            <person name="Lutzoni F."/>
            <person name="Magnuson J."/>
            <person name="Mondo S."/>
            <person name="Nolan M."/>
            <person name="Ohm R."/>
            <person name="Pangilinan J."/>
            <person name="Park H.-J."/>
            <person name="Ramirez L."/>
            <person name="Alfaro M."/>
            <person name="Sun H."/>
            <person name="Tritt A."/>
            <person name="Yoshinaga Y."/>
            <person name="Zwiers L.-H."/>
            <person name="Turgeon B."/>
            <person name="Goodwin S."/>
            <person name="Spatafora J."/>
            <person name="Crous P."/>
            <person name="Grigoriev I."/>
        </authorList>
    </citation>
    <scope>NUCLEOTIDE SEQUENCE</scope>
    <source>
        <strain evidence="9">CBS 122368</strain>
    </source>
</reference>
<dbReference type="OrthoDB" id="3897607at2759"/>
<evidence type="ECO:0000256" key="7">
    <source>
        <dbReference type="SAM" id="Phobius"/>
    </source>
</evidence>
<feature type="transmembrane region" description="Helical" evidence="7">
    <location>
        <begin position="45"/>
        <end position="65"/>
    </location>
</feature>
<keyword evidence="4 7" id="KW-0472">Membrane</keyword>
<dbReference type="GeneID" id="54576460"/>
<dbReference type="InterPro" id="IPR049326">
    <property type="entry name" value="Rhodopsin_dom_fungi"/>
</dbReference>
<dbReference type="Pfam" id="PF20684">
    <property type="entry name" value="Fung_rhodopsin"/>
    <property type="match status" value="1"/>
</dbReference>
<dbReference type="GO" id="GO:0016020">
    <property type="term" value="C:membrane"/>
    <property type="evidence" value="ECO:0007669"/>
    <property type="project" value="UniProtKB-SubCell"/>
</dbReference>
<dbReference type="EMBL" id="ML987189">
    <property type="protein sequence ID" value="KAF2256384.1"/>
    <property type="molecule type" value="Genomic_DNA"/>
</dbReference>
<feature type="region of interest" description="Disordered" evidence="6">
    <location>
        <begin position="326"/>
        <end position="346"/>
    </location>
</feature>
<name>A0A6A6J0V5_9PLEO</name>
<dbReference type="PANTHER" id="PTHR33048:SF96">
    <property type="entry name" value="INTEGRAL MEMBRANE PROTEIN"/>
    <property type="match status" value="1"/>
</dbReference>
<feature type="transmembrane region" description="Helical" evidence="7">
    <location>
        <begin position="98"/>
        <end position="120"/>
    </location>
</feature>
<protein>
    <recommendedName>
        <fullName evidence="8">Rhodopsin domain-containing protein</fullName>
    </recommendedName>
</protein>
<evidence type="ECO:0000256" key="1">
    <source>
        <dbReference type="ARBA" id="ARBA00004141"/>
    </source>
</evidence>
<feature type="transmembrane region" description="Helical" evidence="7">
    <location>
        <begin position="178"/>
        <end position="200"/>
    </location>
</feature>
<feature type="domain" description="Rhodopsin" evidence="8">
    <location>
        <begin position="29"/>
        <end position="276"/>
    </location>
</feature>
<comment type="subcellular location">
    <subcellularLocation>
        <location evidence="1">Membrane</location>
        <topology evidence="1">Multi-pass membrane protein</topology>
    </subcellularLocation>
</comment>
<evidence type="ECO:0000256" key="4">
    <source>
        <dbReference type="ARBA" id="ARBA00023136"/>
    </source>
</evidence>
<keyword evidence="2 7" id="KW-0812">Transmembrane</keyword>